<accession>A0A3N4LH61</accession>
<organism evidence="1 2">
    <name type="scientific">Terfezia boudieri ATCC MYA-4762</name>
    <dbReference type="NCBI Taxonomy" id="1051890"/>
    <lineage>
        <taxon>Eukaryota</taxon>
        <taxon>Fungi</taxon>
        <taxon>Dikarya</taxon>
        <taxon>Ascomycota</taxon>
        <taxon>Pezizomycotina</taxon>
        <taxon>Pezizomycetes</taxon>
        <taxon>Pezizales</taxon>
        <taxon>Pezizaceae</taxon>
        <taxon>Terfezia</taxon>
    </lineage>
</organism>
<name>A0A3N4LH61_9PEZI</name>
<evidence type="ECO:0000313" key="2">
    <source>
        <dbReference type="Proteomes" id="UP000267821"/>
    </source>
</evidence>
<dbReference type="Proteomes" id="UP000267821">
    <property type="component" value="Unassembled WGS sequence"/>
</dbReference>
<proteinExistence type="predicted"/>
<protein>
    <submittedName>
        <fullName evidence="1">Uncharacterized protein</fullName>
    </submittedName>
</protein>
<dbReference type="AlphaFoldDB" id="A0A3N4LH61"/>
<dbReference type="InParanoid" id="A0A3N4LH61"/>
<sequence length="115" mass="12930">MHMIISWSRIGCTNRTSLLSLSSYMYWRHLRLQLHHSMHLGSDLSAACLLPASCWQAMIFIIILALIHSLHEARGGWGKECCSFQASPLVLCVYYDNISYMSADVGRCCSTIGMS</sequence>
<keyword evidence="2" id="KW-1185">Reference proteome</keyword>
<dbReference type="EMBL" id="ML121553">
    <property type="protein sequence ID" value="RPB22230.1"/>
    <property type="molecule type" value="Genomic_DNA"/>
</dbReference>
<reference evidence="1 2" key="1">
    <citation type="journal article" date="2018" name="Nat. Ecol. Evol.">
        <title>Pezizomycetes genomes reveal the molecular basis of ectomycorrhizal truffle lifestyle.</title>
        <authorList>
            <person name="Murat C."/>
            <person name="Payen T."/>
            <person name="Noel B."/>
            <person name="Kuo A."/>
            <person name="Morin E."/>
            <person name="Chen J."/>
            <person name="Kohler A."/>
            <person name="Krizsan K."/>
            <person name="Balestrini R."/>
            <person name="Da Silva C."/>
            <person name="Montanini B."/>
            <person name="Hainaut M."/>
            <person name="Levati E."/>
            <person name="Barry K.W."/>
            <person name="Belfiori B."/>
            <person name="Cichocki N."/>
            <person name="Clum A."/>
            <person name="Dockter R.B."/>
            <person name="Fauchery L."/>
            <person name="Guy J."/>
            <person name="Iotti M."/>
            <person name="Le Tacon F."/>
            <person name="Lindquist E.A."/>
            <person name="Lipzen A."/>
            <person name="Malagnac F."/>
            <person name="Mello A."/>
            <person name="Molinier V."/>
            <person name="Miyauchi S."/>
            <person name="Poulain J."/>
            <person name="Riccioni C."/>
            <person name="Rubini A."/>
            <person name="Sitrit Y."/>
            <person name="Splivallo R."/>
            <person name="Traeger S."/>
            <person name="Wang M."/>
            <person name="Zifcakova L."/>
            <person name="Wipf D."/>
            <person name="Zambonelli A."/>
            <person name="Paolocci F."/>
            <person name="Nowrousian M."/>
            <person name="Ottonello S."/>
            <person name="Baldrian P."/>
            <person name="Spatafora J.W."/>
            <person name="Henrissat B."/>
            <person name="Nagy L.G."/>
            <person name="Aury J.M."/>
            <person name="Wincker P."/>
            <person name="Grigoriev I.V."/>
            <person name="Bonfante P."/>
            <person name="Martin F.M."/>
        </authorList>
    </citation>
    <scope>NUCLEOTIDE SEQUENCE [LARGE SCALE GENOMIC DNA]</scope>
    <source>
        <strain evidence="1 2">ATCC MYA-4762</strain>
    </source>
</reference>
<evidence type="ECO:0000313" key="1">
    <source>
        <dbReference type="EMBL" id="RPB22230.1"/>
    </source>
</evidence>
<gene>
    <name evidence="1" type="ORF">L211DRAFT_341362</name>
</gene>